<proteinExistence type="predicted"/>
<protein>
    <recommendedName>
        <fullName evidence="3">VWFA domain-containing protein</fullName>
    </recommendedName>
</protein>
<dbReference type="InterPro" id="IPR036465">
    <property type="entry name" value="vWFA_dom_sf"/>
</dbReference>
<dbReference type="GO" id="GO:0005245">
    <property type="term" value="F:voltage-gated calcium channel activity"/>
    <property type="evidence" value="ECO:0007669"/>
    <property type="project" value="TreeGrafter"/>
</dbReference>
<name>A0AAN8ZYZ5_HALRR</name>
<evidence type="ECO:0008006" key="3">
    <source>
        <dbReference type="Google" id="ProtNLM"/>
    </source>
</evidence>
<feature type="non-terminal residue" evidence="1">
    <location>
        <position position="132"/>
    </location>
</feature>
<dbReference type="PANTHER" id="PTHR10166">
    <property type="entry name" value="VOLTAGE-DEPENDENT CALCIUM CHANNEL SUBUNIT ALPHA-2/DELTA-RELATED"/>
    <property type="match status" value="1"/>
</dbReference>
<organism evidence="1 2">
    <name type="scientific">Halocaridina rubra</name>
    <name type="common">Hawaiian red shrimp</name>
    <dbReference type="NCBI Taxonomy" id="373956"/>
    <lineage>
        <taxon>Eukaryota</taxon>
        <taxon>Metazoa</taxon>
        <taxon>Ecdysozoa</taxon>
        <taxon>Arthropoda</taxon>
        <taxon>Crustacea</taxon>
        <taxon>Multicrustacea</taxon>
        <taxon>Malacostraca</taxon>
        <taxon>Eumalacostraca</taxon>
        <taxon>Eucarida</taxon>
        <taxon>Decapoda</taxon>
        <taxon>Pleocyemata</taxon>
        <taxon>Caridea</taxon>
        <taxon>Atyoidea</taxon>
        <taxon>Atyidae</taxon>
        <taxon>Halocaridina</taxon>
    </lineage>
</organism>
<keyword evidence="2" id="KW-1185">Reference proteome</keyword>
<evidence type="ECO:0000313" key="2">
    <source>
        <dbReference type="Proteomes" id="UP001381693"/>
    </source>
</evidence>
<dbReference type="AlphaFoldDB" id="A0AAN8ZYZ5"/>
<dbReference type="PANTHER" id="PTHR10166:SF37">
    <property type="entry name" value="STOLID, ISOFORM H"/>
    <property type="match status" value="1"/>
</dbReference>
<reference evidence="1 2" key="1">
    <citation type="submission" date="2023-11" db="EMBL/GenBank/DDBJ databases">
        <title>Halocaridina rubra genome assembly.</title>
        <authorList>
            <person name="Smith C."/>
        </authorList>
    </citation>
    <scope>NUCLEOTIDE SEQUENCE [LARGE SCALE GENOMIC DNA]</scope>
    <source>
        <strain evidence="1">EP-1</strain>
        <tissue evidence="1">Whole</tissue>
    </source>
</reference>
<dbReference type="SUPFAM" id="SSF53300">
    <property type="entry name" value="vWA-like"/>
    <property type="match status" value="1"/>
</dbReference>
<dbReference type="EMBL" id="JAXCGZ010019508">
    <property type="protein sequence ID" value="KAK7066040.1"/>
    <property type="molecule type" value="Genomic_DNA"/>
</dbReference>
<sequence length="132" mass="15133">MKWAVKTLIDTLGENDFINVAAFNDTTEWVNNCTYCTPSNMYYEDRESGAYIKRDCCQPLVQASTRNKKLLYRAIDDLKDGGMASYSNALKFAYNAFKEFEKTRKVGEGANCHKTIMLFSDGGTEWPEYVFK</sequence>
<comment type="caution">
    <text evidence="1">The sequence shown here is derived from an EMBL/GenBank/DDBJ whole genome shotgun (WGS) entry which is preliminary data.</text>
</comment>
<dbReference type="InterPro" id="IPR051173">
    <property type="entry name" value="Ca_channel_alpha-2/delta"/>
</dbReference>
<dbReference type="Gene3D" id="3.40.50.410">
    <property type="entry name" value="von Willebrand factor, type A domain"/>
    <property type="match status" value="1"/>
</dbReference>
<accession>A0AAN8ZYZ5</accession>
<gene>
    <name evidence="1" type="ORF">SK128_019721</name>
</gene>
<evidence type="ECO:0000313" key="1">
    <source>
        <dbReference type="EMBL" id="KAK7066040.1"/>
    </source>
</evidence>
<dbReference type="Proteomes" id="UP001381693">
    <property type="component" value="Unassembled WGS sequence"/>
</dbReference>
<dbReference type="GO" id="GO:0005891">
    <property type="term" value="C:voltage-gated calcium channel complex"/>
    <property type="evidence" value="ECO:0007669"/>
    <property type="project" value="TreeGrafter"/>
</dbReference>